<dbReference type="RefSeq" id="WP_221006021.1">
    <property type="nucleotide sequence ID" value="NZ_CP081150.1"/>
</dbReference>
<dbReference type="EMBL" id="CP081150">
    <property type="protein sequence ID" value="QZA77640.1"/>
    <property type="molecule type" value="Genomic_DNA"/>
</dbReference>
<comment type="similarity">
    <text evidence="1">Belongs to the UPF0213 family.</text>
</comment>
<dbReference type="PANTHER" id="PTHR34477:SF1">
    <property type="entry name" value="UPF0213 PROTEIN YHBQ"/>
    <property type="match status" value="1"/>
</dbReference>
<evidence type="ECO:0000259" key="2">
    <source>
        <dbReference type="PROSITE" id="PS50164"/>
    </source>
</evidence>
<dbReference type="InterPro" id="IPR050190">
    <property type="entry name" value="UPF0213_domain"/>
</dbReference>
<dbReference type="Gene3D" id="3.40.1440.10">
    <property type="entry name" value="GIY-YIG endonuclease"/>
    <property type="match status" value="1"/>
</dbReference>
<protein>
    <submittedName>
        <fullName evidence="3">GIY-YIG nuclease family protein</fullName>
    </submittedName>
</protein>
<dbReference type="CDD" id="cd10456">
    <property type="entry name" value="GIY-YIG_UPF0213"/>
    <property type="match status" value="1"/>
</dbReference>
<proteinExistence type="inferred from homology"/>
<keyword evidence="4" id="KW-1185">Reference proteome</keyword>
<dbReference type="Pfam" id="PF01541">
    <property type="entry name" value="GIY-YIG"/>
    <property type="match status" value="1"/>
</dbReference>
<accession>A0ABX8Z925</accession>
<evidence type="ECO:0000313" key="3">
    <source>
        <dbReference type="EMBL" id="QZA77640.1"/>
    </source>
</evidence>
<dbReference type="PROSITE" id="PS50164">
    <property type="entry name" value="GIY_YIG"/>
    <property type="match status" value="1"/>
</dbReference>
<gene>
    <name evidence="3" type="ORF">K4H28_15440</name>
</gene>
<name>A0ABX8Z925_9NEIS</name>
<evidence type="ECO:0000313" key="4">
    <source>
        <dbReference type="Proteomes" id="UP000825679"/>
    </source>
</evidence>
<sequence length="106" mass="11932">MIWYVYILNCRGGRLYTGVALDVVQRFEAHCAGKGARFTRAFLPESIMAQWPCVNQRVALQLEYAIKQLSAADKKAFAAGQHGKVGKHLRFEDCMWSAPPTVIDED</sequence>
<reference evidence="3 4" key="1">
    <citation type="submission" date="2021-08" db="EMBL/GenBank/DDBJ databases">
        <title>complete genome sequencing of Deefgea sp. D25.</title>
        <authorList>
            <person name="Bae J.-W."/>
            <person name="Gim D.-H."/>
        </authorList>
    </citation>
    <scope>NUCLEOTIDE SEQUENCE [LARGE SCALE GENOMIC DNA]</scope>
    <source>
        <strain evidence="3 4">D25</strain>
    </source>
</reference>
<evidence type="ECO:0000256" key="1">
    <source>
        <dbReference type="ARBA" id="ARBA00007435"/>
    </source>
</evidence>
<organism evidence="3 4">
    <name type="scientific">Deefgea tanakiae</name>
    <dbReference type="NCBI Taxonomy" id="2865840"/>
    <lineage>
        <taxon>Bacteria</taxon>
        <taxon>Pseudomonadati</taxon>
        <taxon>Pseudomonadota</taxon>
        <taxon>Betaproteobacteria</taxon>
        <taxon>Neisseriales</taxon>
        <taxon>Chitinibacteraceae</taxon>
        <taxon>Deefgea</taxon>
    </lineage>
</organism>
<dbReference type="InterPro" id="IPR000305">
    <property type="entry name" value="GIY-YIG_endonuc"/>
</dbReference>
<dbReference type="Proteomes" id="UP000825679">
    <property type="component" value="Chromosome"/>
</dbReference>
<dbReference type="InterPro" id="IPR035901">
    <property type="entry name" value="GIY-YIG_endonuc_sf"/>
</dbReference>
<dbReference type="PANTHER" id="PTHR34477">
    <property type="entry name" value="UPF0213 PROTEIN YHBQ"/>
    <property type="match status" value="1"/>
</dbReference>
<dbReference type="SUPFAM" id="SSF82771">
    <property type="entry name" value="GIY-YIG endonuclease"/>
    <property type="match status" value="1"/>
</dbReference>
<feature type="domain" description="GIY-YIG" evidence="2">
    <location>
        <begin position="1"/>
        <end position="76"/>
    </location>
</feature>